<organism evidence="2 3">
    <name type="scientific">Symbiodinium microadriaticum</name>
    <name type="common">Dinoflagellate</name>
    <name type="synonym">Zooxanthella microadriatica</name>
    <dbReference type="NCBI Taxonomy" id="2951"/>
    <lineage>
        <taxon>Eukaryota</taxon>
        <taxon>Sar</taxon>
        <taxon>Alveolata</taxon>
        <taxon>Dinophyceae</taxon>
        <taxon>Suessiales</taxon>
        <taxon>Symbiodiniaceae</taxon>
        <taxon>Symbiodinium</taxon>
    </lineage>
</organism>
<dbReference type="Proteomes" id="UP000186817">
    <property type="component" value="Unassembled WGS sequence"/>
</dbReference>
<evidence type="ECO:0000313" key="2">
    <source>
        <dbReference type="EMBL" id="OLP91161.1"/>
    </source>
</evidence>
<sequence length="108" mass="11851">MGLIKQRVSKAHESSLVLAVVCNRAQRTNVARVEGQAFYLILIRNRPATGQHGSFDYGAKVREISQDDGDEDDEDDRDGDDDDDDGDDDDDDDGGDDDGSDDMVITMV</sequence>
<feature type="compositionally biased region" description="Acidic residues" evidence="1">
    <location>
        <begin position="66"/>
        <end position="101"/>
    </location>
</feature>
<accession>A0A1Q9D7P0</accession>
<name>A0A1Q9D7P0_SYMMI</name>
<feature type="region of interest" description="Disordered" evidence="1">
    <location>
        <begin position="49"/>
        <end position="108"/>
    </location>
</feature>
<dbReference type="EMBL" id="LSRX01000677">
    <property type="protein sequence ID" value="OLP91161.1"/>
    <property type="molecule type" value="Genomic_DNA"/>
</dbReference>
<keyword evidence="3" id="KW-1185">Reference proteome</keyword>
<reference evidence="2 3" key="1">
    <citation type="submission" date="2016-02" db="EMBL/GenBank/DDBJ databases">
        <title>Genome analysis of coral dinoflagellate symbionts highlights evolutionary adaptations to a symbiotic lifestyle.</title>
        <authorList>
            <person name="Aranda M."/>
            <person name="Li Y."/>
            <person name="Liew Y.J."/>
            <person name="Baumgarten S."/>
            <person name="Simakov O."/>
            <person name="Wilson M."/>
            <person name="Piel J."/>
            <person name="Ashoor H."/>
            <person name="Bougouffa S."/>
            <person name="Bajic V.B."/>
            <person name="Ryu T."/>
            <person name="Ravasi T."/>
            <person name="Bayer T."/>
            <person name="Micklem G."/>
            <person name="Kim H."/>
            <person name="Bhak J."/>
            <person name="Lajeunesse T.C."/>
            <person name="Voolstra C.R."/>
        </authorList>
    </citation>
    <scope>NUCLEOTIDE SEQUENCE [LARGE SCALE GENOMIC DNA]</scope>
    <source>
        <strain evidence="2 3">CCMP2467</strain>
    </source>
</reference>
<proteinExistence type="predicted"/>
<protein>
    <submittedName>
        <fullName evidence="2">Uncharacterized protein</fullName>
    </submittedName>
</protein>
<dbReference type="AlphaFoldDB" id="A0A1Q9D7P0"/>
<evidence type="ECO:0000256" key="1">
    <source>
        <dbReference type="SAM" id="MobiDB-lite"/>
    </source>
</evidence>
<comment type="caution">
    <text evidence="2">The sequence shown here is derived from an EMBL/GenBank/DDBJ whole genome shotgun (WGS) entry which is preliminary data.</text>
</comment>
<gene>
    <name evidence="2" type="ORF">AK812_SmicGene27175</name>
</gene>
<evidence type="ECO:0000313" key="3">
    <source>
        <dbReference type="Proteomes" id="UP000186817"/>
    </source>
</evidence>